<dbReference type="GO" id="GO:0003677">
    <property type="term" value="F:DNA binding"/>
    <property type="evidence" value="ECO:0007669"/>
    <property type="project" value="InterPro"/>
</dbReference>
<dbReference type="KEGG" id="bnn:FOA43_002278"/>
<dbReference type="InterPro" id="IPR003163">
    <property type="entry name" value="Tscrpt_reg_HTH_APSES-type"/>
</dbReference>
<evidence type="ECO:0000313" key="3">
    <source>
        <dbReference type="Proteomes" id="UP000662931"/>
    </source>
</evidence>
<evidence type="ECO:0000313" key="2">
    <source>
        <dbReference type="EMBL" id="QPG74940.1"/>
    </source>
</evidence>
<dbReference type="OrthoDB" id="5562739at2759"/>
<dbReference type="Gene3D" id="3.10.260.10">
    <property type="entry name" value="Transcription regulator HTH, APSES-type DNA-binding domain"/>
    <property type="match status" value="1"/>
</dbReference>
<dbReference type="RefSeq" id="XP_038778505.1">
    <property type="nucleotide sequence ID" value="XM_038922577.1"/>
</dbReference>
<dbReference type="EMBL" id="CP064813">
    <property type="protein sequence ID" value="QPG74940.1"/>
    <property type="molecule type" value="Genomic_DNA"/>
</dbReference>
<dbReference type="GeneID" id="62195679"/>
<sequence>MPVNYPIHRYSEEILTKVPADQMAFLPRPESIPKRRYSTSIDPRNFLTVYEYKVGDHWIIWDYYTGLVHLTGLWKAIGNHKADIVKLVESSPELEKELRRIRGGFLKIQGTWIPYSIAKVLASKFCYSIRYVLIPLFGEDFVELCLKPYDRGFGMLRLRVTEADLKRRRNRRRPKGMGIGTVKVKRDKGNAIKVRRNSTKETFRVALQPTGPMISRSPAFWGYPVRQDVVRNYPYILPRPTDHTLLPRPIDHTLFPLASVAPVAPSAPVVPVVPVVPVASLAPKTPVTPTATAVSPHQGLLSVLKAAQAIATTLPTTSPCSASVSLASSFPTNYYYNYNYVPISATRTTIPILAKPDTSKLKTQTDKIKRRMSIDCLIRS</sequence>
<dbReference type="GO" id="GO:0000981">
    <property type="term" value="F:DNA-binding transcription factor activity, RNA polymerase II-specific"/>
    <property type="evidence" value="ECO:0007669"/>
    <property type="project" value="UniProtKB-ARBA"/>
</dbReference>
<name>A0A875RPE3_EENNA</name>
<accession>A0A875RPE3</accession>
<dbReference type="InterPro" id="IPR051642">
    <property type="entry name" value="SWI6-like"/>
</dbReference>
<evidence type="ECO:0000259" key="1">
    <source>
        <dbReference type="PROSITE" id="PS51299"/>
    </source>
</evidence>
<dbReference type="PANTHER" id="PTHR43828">
    <property type="entry name" value="ASPARAGINASE"/>
    <property type="match status" value="1"/>
</dbReference>
<dbReference type="PANTHER" id="PTHR43828:SF5">
    <property type="entry name" value="TRANSCRIPTIONAL REPRESSOR XBP1"/>
    <property type="match status" value="1"/>
</dbReference>
<dbReference type="InterPro" id="IPR036887">
    <property type="entry name" value="HTH_APSES_sf"/>
</dbReference>
<proteinExistence type="predicted"/>
<protein>
    <recommendedName>
        <fullName evidence="1">HTH APSES-type domain-containing protein</fullName>
    </recommendedName>
</protein>
<gene>
    <name evidence="2" type="ORF">FOA43_002278</name>
</gene>
<dbReference type="GO" id="GO:0033309">
    <property type="term" value="C:SBF transcription complex"/>
    <property type="evidence" value="ECO:0007669"/>
    <property type="project" value="TreeGrafter"/>
</dbReference>
<dbReference type="Proteomes" id="UP000662931">
    <property type="component" value="Chromosome 2"/>
</dbReference>
<dbReference type="SUPFAM" id="SSF54616">
    <property type="entry name" value="DNA-binding domain of Mlu1-box binding protein MBP1"/>
    <property type="match status" value="1"/>
</dbReference>
<feature type="domain" description="HTH APSES-type" evidence="1">
    <location>
        <begin position="36"/>
        <end position="148"/>
    </location>
</feature>
<dbReference type="PROSITE" id="PS51299">
    <property type="entry name" value="HTH_APSES"/>
    <property type="match status" value="1"/>
</dbReference>
<reference evidence="2" key="1">
    <citation type="submission" date="2020-10" db="EMBL/GenBank/DDBJ databases">
        <authorList>
            <person name="Roach M.J.R."/>
        </authorList>
    </citation>
    <scope>NUCLEOTIDE SEQUENCE</scope>
    <source>
        <strain evidence="2">CBS 1945</strain>
    </source>
</reference>
<keyword evidence="3" id="KW-1185">Reference proteome</keyword>
<dbReference type="AlphaFoldDB" id="A0A875RPE3"/>
<dbReference type="GO" id="GO:0030907">
    <property type="term" value="C:MBF transcription complex"/>
    <property type="evidence" value="ECO:0007669"/>
    <property type="project" value="TreeGrafter"/>
</dbReference>
<organism evidence="2 3">
    <name type="scientific">Eeniella nana</name>
    <name type="common">Yeast</name>
    <name type="synonym">Brettanomyces nanus</name>
    <dbReference type="NCBI Taxonomy" id="13502"/>
    <lineage>
        <taxon>Eukaryota</taxon>
        <taxon>Fungi</taxon>
        <taxon>Dikarya</taxon>
        <taxon>Ascomycota</taxon>
        <taxon>Saccharomycotina</taxon>
        <taxon>Pichiomycetes</taxon>
        <taxon>Pichiales</taxon>
        <taxon>Pichiaceae</taxon>
        <taxon>Brettanomyces</taxon>
    </lineage>
</organism>